<gene>
    <name evidence="1" type="ORF">C0Q70_15337</name>
</gene>
<proteinExistence type="predicted"/>
<dbReference type="EMBL" id="PZQS01000009">
    <property type="protein sequence ID" value="PVD24851.1"/>
    <property type="molecule type" value="Genomic_DNA"/>
</dbReference>
<dbReference type="Proteomes" id="UP000245119">
    <property type="component" value="Linkage Group LG9"/>
</dbReference>
<dbReference type="OrthoDB" id="843225at2759"/>
<keyword evidence="2" id="KW-1185">Reference proteome</keyword>
<dbReference type="AlphaFoldDB" id="A0A2T7NUL1"/>
<reference evidence="1 2" key="1">
    <citation type="submission" date="2018-04" db="EMBL/GenBank/DDBJ databases">
        <title>The genome of golden apple snail Pomacea canaliculata provides insight into stress tolerance and invasive adaptation.</title>
        <authorList>
            <person name="Liu C."/>
            <person name="Liu B."/>
            <person name="Ren Y."/>
            <person name="Zhang Y."/>
            <person name="Wang H."/>
            <person name="Li S."/>
            <person name="Jiang F."/>
            <person name="Yin L."/>
            <person name="Zhang G."/>
            <person name="Qian W."/>
            <person name="Fan W."/>
        </authorList>
    </citation>
    <scope>NUCLEOTIDE SEQUENCE [LARGE SCALE GENOMIC DNA]</scope>
    <source>
        <strain evidence="1">SZHN2017</strain>
        <tissue evidence="1">Muscle</tissue>
    </source>
</reference>
<comment type="caution">
    <text evidence="1">The sequence shown here is derived from an EMBL/GenBank/DDBJ whole genome shotgun (WGS) entry which is preliminary data.</text>
</comment>
<dbReference type="SUPFAM" id="SSF52402">
    <property type="entry name" value="Adenine nucleotide alpha hydrolases-like"/>
    <property type="match status" value="1"/>
</dbReference>
<sequence>MAAQDSNTNKNVVVMAMDGSDTASRAFEWYRQHLHRQGNYIVFVHCPELHLNVHVLPPYSDLTQLEKEVQLASKRADEMVFDLTQMLHSYKVKVVLRLDLVLGAQRITKLLNEQLINVK</sequence>
<accession>A0A2T7NUL1</accession>
<evidence type="ECO:0000313" key="1">
    <source>
        <dbReference type="EMBL" id="PVD24851.1"/>
    </source>
</evidence>
<evidence type="ECO:0008006" key="3">
    <source>
        <dbReference type="Google" id="ProtNLM"/>
    </source>
</evidence>
<protein>
    <recommendedName>
        <fullName evidence="3">UspA domain-containing protein</fullName>
    </recommendedName>
</protein>
<dbReference type="InterPro" id="IPR014729">
    <property type="entry name" value="Rossmann-like_a/b/a_fold"/>
</dbReference>
<organism evidence="1 2">
    <name type="scientific">Pomacea canaliculata</name>
    <name type="common">Golden apple snail</name>
    <dbReference type="NCBI Taxonomy" id="400727"/>
    <lineage>
        <taxon>Eukaryota</taxon>
        <taxon>Metazoa</taxon>
        <taxon>Spiralia</taxon>
        <taxon>Lophotrochozoa</taxon>
        <taxon>Mollusca</taxon>
        <taxon>Gastropoda</taxon>
        <taxon>Caenogastropoda</taxon>
        <taxon>Architaenioglossa</taxon>
        <taxon>Ampullarioidea</taxon>
        <taxon>Ampullariidae</taxon>
        <taxon>Pomacea</taxon>
    </lineage>
</organism>
<evidence type="ECO:0000313" key="2">
    <source>
        <dbReference type="Proteomes" id="UP000245119"/>
    </source>
</evidence>
<dbReference type="Gene3D" id="3.40.50.620">
    <property type="entry name" value="HUPs"/>
    <property type="match status" value="1"/>
</dbReference>
<name>A0A2T7NUL1_POMCA</name>